<dbReference type="InterPro" id="IPR011701">
    <property type="entry name" value="MFS"/>
</dbReference>
<feature type="domain" description="Major facilitator superfamily (MFS) profile" evidence="6">
    <location>
        <begin position="49"/>
        <end position="493"/>
    </location>
</feature>
<evidence type="ECO:0000256" key="2">
    <source>
        <dbReference type="ARBA" id="ARBA00022692"/>
    </source>
</evidence>
<feature type="transmembrane region" description="Helical" evidence="5">
    <location>
        <begin position="373"/>
        <end position="393"/>
    </location>
</feature>
<dbReference type="OrthoDB" id="6770063at2759"/>
<feature type="transmembrane region" description="Helical" evidence="5">
    <location>
        <begin position="116"/>
        <end position="135"/>
    </location>
</feature>
<dbReference type="GO" id="GO:0016020">
    <property type="term" value="C:membrane"/>
    <property type="evidence" value="ECO:0007669"/>
    <property type="project" value="UniProtKB-SubCell"/>
</dbReference>
<feature type="transmembrane region" description="Helical" evidence="5">
    <location>
        <begin position="88"/>
        <end position="109"/>
    </location>
</feature>
<evidence type="ECO:0000256" key="5">
    <source>
        <dbReference type="SAM" id="Phobius"/>
    </source>
</evidence>
<dbReference type="InterPro" id="IPR020846">
    <property type="entry name" value="MFS_dom"/>
</dbReference>
<feature type="transmembrane region" description="Helical" evidence="5">
    <location>
        <begin position="174"/>
        <end position="194"/>
    </location>
</feature>
<dbReference type="Proteomes" id="UP000237441">
    <property type="component" value="Unassembled WGS sequence"/>
</dbReference>
<feature type="transmembrane region" description="Helical" evidence="5">
    <location>
        <begin position="47"/>
        <end position="68"/>
    </location>
</feature>
<proteinExistence type="predicted"/>
<feature type="transmembrane region" description="Helical" evidence="5">
    <location>
        <begin position="405"/>
        <end position="425"/>
    </location>
</feature>
<dbReference type="Gene3D" id="1.20.1250.20">
    <property type="entry name" value="MFS general substrate transporter like domains"/>
    <property type="match status" value="1"/>
</dbReference>
<dbReference type="InterPro" id="IPR036259">
    <property type="entry name" value="MFS_trans_sf"/>
</dbReference>
<dbReference type="PROSITE" id="PS50850">
    <property type="entry name" value="MFS"/>
    <property type="match status" value="1"/>
</dbReference>
<name>A0A2S7Y0J0_BEABA</name>
<dbReference type="PANTHER" id="PTHR23502:SF163">
    <property type="entry name" value="MAJOR FACILITATOR SUPERFAMILY (MFS) PROFILE DOMAIN-CONTAINING PROTEIN"/>
    <property type="match status" value="1"/>
</dbReference>
<reference evidence="7 8" key="1">
    <citation type="submission" date="2016-07" db="EMBL/GenBank/DDBJ databases">
        <title>Comparative genomics of the entomopathogenic fungus Beauveria bassiana.</title>
        <authorList>
            <person name="Valero Jimenez C.A."/>
            <person name="Zwaan B.J."/>
            <person name="Van Kan J.A."/>
            <person name="Takken W."/>
            <person name="Debets A.J."/>
            <person name="Schoustra S.E."/>
            <person name="Koenraadt C.J."/>
        </authorList>
    </citation>
    <scope>NUCLEOTIDE SEQUENCE [LARGE SCALE GENOMIC DNA]</scope>
    <source>
        <strain evidence="7 8">ARSEF 8028</strain>
    </source>
</reference>
<evidence type="ECO:0000256" key="1">
    <source>
        <dbReference type="ARBA" id="ARBA00004141"/>
    </source>
</evidence>
<dbReference type="GO" id="GO:0022857">
    <property type="term" value="F:transmembrane transporter activity"/>
    <property type="evidence" value="ECO:0007669"/>
    <property type="project" value="InterPro"/>
</dbReference>
<dbReference type="Pfam" id="PF07690">
    <property type="entry name" value="MFS_1"/>
    <property type="match status" value="1"/>
</dbReference>
<protein>
    <recommendedName>
        <fullName evidence="6">Major facilitator superfamily (MFS) profile domain-containing protein</fullName>
    </recommendedName>
</protein>
<dbReference type="SUPFAM" id="SSF103473">
    <property type="entry name" value="MFS general substrate transporter"/>
    <property type="match status" value="1"/>
</dbReference>
<comment type="subcellular location">
    <subcellularLocation>
        <location evidence="1">Membrane</location>
        <topology evidence="1">Multi-pass membrane protein</topology>
    </subcellularLocation>
</comment>
<keyword evidence="4 5" id="KW-0472">Membrane</keyword>
<evidence type="ECO:0000256" key="3">
    <source>
        <dbReference type="ARBA" id="ARBA00022989"/>
    </source>
</evidence>
<feature type="transmembrane region" description="Helical" evidence="5">
    <location>
        <begin position="331"/>
        <end position="352"/>
    </location>
</feature>
<gene>
    <name evidence="7" type="ORF">BB8028_0002g00090</name>
</gene>
<dbReference type="AlphaFoldDB" id="A0A2S7Y0J0"/>
<sequence>MAIDEEQPLLTGREVCQTVNHDVVSPQEADADKHTDHPTEWSRSFKWTILSFISFMAFNVTFACLSIMPSANDIIRSLNHDVPKKAASVLLITVWELGEAAGPLFVAPISETFGRYVVLNTSNALFLFANILTALSTNVPLLITARALTGLAVASNVLNPAIIGDMLAPEQRGAAMTIVIIVPMIASAVGPAVGGAVADALGWRQVVWINVALAFLCQIPLLVFFKETYRAPSQRDLVTAPRNSNVDGNGNCNGNGDGDGNDINLHTGKCQLKLHNFWTSAARPASMLCSSRVLAMLCMCHSLDFVFYYAMVVTLPDILQDVYGQSLTTTGLSFMFFTMGSAGGLIICNLSLDRLYKKLCDRNRGHGKPEFRLLFAIVGALGVPTAVLMYGWTASLRLPLSCLRLSLVLLGMSTCFSAMSVYTYVVDAFGAYSASAMAGVIVTRCVMGAFVPLIAAPTIAALGYGWGFTTLGLVSLSMAPVPILVMKFGPKWRQSCQYTRQMTEHSSGST</sequence>
<organism evidence="7 8">
    <name type="scientific">Beauveria bassiana</name>
    <name type="common">White muscardine disease fungus</name>
    <name type="synonym">Tritirachium shiotae</name>
    <dbReference type="NCBI Taxonomy" id="176275"/>
    <lineage>
        <taxon>Eukaryota</taxon>
        <taxon>Fungi</taxon>
        <taxon>Dikarya</taxon>
        <taxon>Ascomycota</taxon>
        <taxon>Pezizomycotina</taxon>
        <taxon>Sordariomycetes</taxon>
        <taxon>Hypocreomycetidae</taxon>
        <taxon>Hypocreales</taxon>
        <taxon>Cordycipitaceae</taxon>
        <taxon>Beauveria</taxon>
    </lineage>
</organism>
<evidence type="ECO:0000313" key="7">
    <source>
        <dbReference type="EMBL" id="PQK09685.1"/>
    </source>
</evidence>
<feature type="transmembrane region" description="Helical" evidence="5">
    <location>
        <begin position="206"/>
        <end position="225"/>
    </location>
</feature>
<keyword evidence="2 5" id="KW-0812">Transmembrane</keyword>
<evidence type="ECO:0000259" key="6">
    <source>
        <dbReference type="PROSITE" id="PS50850"/>
    </source>
</evidence>
<dbReference type="PANTHER" id="PTHR23502">
    <property type="entry name" value="MAJOR FACILITATOR SUPERFAMILY"/>
    <property type="match status" value="1"/>
</dbReference>
<comment type="caution">
    <text evidence="7">The sequence shown here is derived from an EMBL/GenBank/DDBJ whole genome shotgun (WGS) entry which is preliminary data.</text>
</comment>
<feature type="transmembrane region" description="Helical" evidence="5">
    <location>
        <begin position="466"/>
        <end position="485"/>
    </location>
</feature>
<feature type="transmembrane region" description="Helical" evidence="5">
    <location>
        <begin position="437"/>
        <end position="460"/>
    </location>
</feature>
<keyword evidence="3 5" id="KW-1133">Transmembrane helix</keyword>
<evidence type="ECO:0000313" key="8">
    <source>
        <dbReference type="Proteomes" id="UP000237441"/>
    </source>
</evidence>
<feature type="transmembrane region" description="Helical" evidence="5">
    <location>
        <begin position="293"/>
        <end position="311"/>
    </location>
</feature>
<dbReference type="EMBL" id="JRHA01000002">
    <property type="protein sequence ID" value="PQK09685.1"/>
    <property type="molecule type" value="Genomic_DNA"/>
</dbReference>
<accession>A0A2S7Y0J0</accession>
<evidence type="ECO:0000256" key="4">
    <source>
        <dbReference type="ARBA" id="ARBA00023136"/>
    </source>
</evidence>